<accession>A0A5J6QML0</accession>
<organism evidence="6 7">
    <name type="scientific">Metapseudomonas lalkuanensis</name>
    <dbReference type="NCBI Taxonomy" id="2604832"/>
    <lineage>
        <taxon>Bacteria</taxon>
        <taxon>Pseudomonadati</taxon>
        <taxon>Pseudomonadota</taxon>
        <taxon>Gammaproteobacteria</taxon>
        <taxon>Pseudomonadales</taxon>
        <taxon>Pseudomonadaceae</taxon>
        <taxon>Metapseudomonas</taxon>
    </lineage>
</organism>
<dbReference type="EMBL" id="CP043311">
    <property type="protein sequence ID" value="QEY62066.1"/>
    <property type="molecule type" value="Genomic_DNA"/>
</dbReference>
<dbReference type="CDD" id="cd00616">
    <property type="entry name" value="AHBA_syn"/>
    <property type="match status" value="1"/>
</dbReference>
<evidence type="ECO:0000256" key="5">
    <source>
        <dbReference type="RuleBase" id="RU004508"/>
    </source>
</evidence>
<dbReference type="AlphaFoldDB" id="A0A5J6QML0"/>
<dbReference type="Proteomes" id="UP000327179">
    <property type="component" value="Chromosome"/>
</dbReference>
<evidence type="ECO:0000256" key="2">
    <source>
        <dbReference type="ARBA" id="ARBA00037999"/>
    </source>
</evidence>
<gene>
    <name evidence="6" type="ORF">FXN65_08285</name>
</gene>
<keyword evidence="6" id="KW-0808">Transferase</keyword>
<sequence length="381" mass="41822">MSRIHYTKPSIGELELEYVTDAVRNGWGERCYDYIHRFQNDFARYLGVSHAVAASSCTGALHLGLRALDIGAGDEVILADINWIASAAPVFYVGAVPVLVDVLEDSWCLDPEQVRRAITPRTRAIIAVHLYGNLAAMRELKEIADQHGIALIEDAAEALGSAIDGHKAGSLSTFSVFSFHGTKVMTTGEGGMLASRDAELVRRVEQLNNHGRAAGDMRQFWPSELGHKYKMSNLQAALGCAQLERIDELVCRKREIFAYYAERLLPALPGCRMNPEPEGCLNSYWMPTLVLPTEFAGRRAEVLESLRLAGIDARIFFQPLGDTPVFAGIARRPTPVSHDLAQRAFNLPSYHDMSRIDQDRVVSAILAGIDGRATGMMGAAP</sequence>
<reference evidence="6 7" key="1">
    <citation type="submission" date="2019-08" db="EMBL/GenBank/DDBJ databases">
        <title>Whole-genome Sequencing of e-waste polymer degrading bacterium Pseudomonas sp. strain PE08.</title>
        <authorList>
            <person name="Kirdat K."/>
            <person name="Debbarma P."/>
            <person name="Narawade N."/>
            <person name="Suyal D."/>
            <person name="Thorat V."/>
            <person name="Shouche Y."/>
            <person name="Goel R."/>
            <person name="Yadav A."/>
        </authorList>
    </citation>
    <scope>NUCLEOTIDE SEQUENCE [LARGE SCALE GENOMIC DNA]</scope>
    <source>
        <strain evidence="6 7">PE08</strain>
    </source>
</reference>
<dbReference type="Pfam" id="PF01041">
    <property type="entry name" value="DegT_DnrJ_EryC1"/>
    <property type="match status" value="1"/>
</dbReference>
<name>A0A5J6QML0_9GAMM</name>
<dbReference type="RefSeq" id="WP_151132607.1">
    <property type="nucleotide sequence ID" value="NZ_CP043311.1"/>
</dbReference>
<dbReference type="PANTHER" id="PTHR30244">
    <property type="entry name" value="TRANSAMINASE"/>
    <property type="match status" value="1"/>
</dbReference>
<dbReference type="KEGG" id="plal:FXN65_08285"/>
<evidence type="ECO:0000313" key="6">
    <source>
        <dbReference type="EMBL" id="QEY62066.1"/>
    </source>
</evidence>
<dbReference type="GO" id="GO:0030170">
    <property type="term" value="F:pyridoxal phosphate binding"/>
    <property type="evidence" value="ECO:0007669"/>
    <property type="project" value="TreeGrafter"/>
</dbReference>
<dbReference type="Gene3D" id="3.40.640.10">
    <property type="entry name" value="Type I PLP-dependent aspartate aminotransferase-like (Major domain)"/>
    <property type="match status" value="1"/>
</dbReference>
<evidence type="ECO:0000313" key="7">
    <source>
        <dbReference type="Proteomes" id="UP000327179"/>
    </source>
</evidence>
<dbReference type="SUPFAM" id="SSF53383">
    <property type="entry name" value="PLP-dependent transferases"/>
    <property type="match status" value="1"/>
</dbReference>
<feature type="modified residue" description="N6-(pyridoxal phosphate)lysine" evidence="4">
    <location>
        <position position="183"/>
    </location>
</feature>
<evidence type="ECO:0000256" key="1">
    <source>
        <dbReference type="ARBA" id="ARBA00022898"/>
    </source>
</evidence>
<dbReference type="InterPro" id="IPR015421">
    <property type="entry name" value="PyrdxlP-dep_Trfase_major"/>
</dbReference>
<dbReference type="PANTHER" id="PTHR30244:SF34">
    <property type="entry name" value="DTDP-4-AMINO-4,6-DIDEOXYGALACTOSE TRANSAMINASE"/>
    <property type="match status" value="1"/>
</dbReference>
<evidence type="ECO:0000256" key="3">
    <source>
        <dbReference type="PIRSR" id="PIRSR000390-1"/>
    </source>
</evidence>
<dbReference type="GO" id="GO:0008483">
    <property type="term" value="F:transaminase activity"/>
    <property type="evidence" value="ECO:0007669"/>
    <property type="project" value="UniProtKB-KW"/>
</dbReference>
<evidence type="ECO:0000256" key="4">
    <source>
        <dbReference type="PIRSR" id="PIRSR000390-2"/>
    </source>
</evidence>
<dbReference type="InterPro" id="IPR015424">
    <property type="entry name" value="PyrdxlP-dep_Trfase"/>
</dbReference>
<keyword evidence="7" id="KW-1185">Reference proteome</keyword>
<keyword evidence="6" id="KW-0032">Aminotransferase</keyword>
<feature type="active site" description="Proton acceptor" evidence="3">
    <location>
        <position position="183"/>
    </location>
</feature>
<comment type="similarity">
    <text evidence="2 5">Belongs to the DegT/DnrJ/EryC1 family.</text>
</comment>
<protein>
    <submittedName>
        <fullName evidence="6">DegT/DnrJ/EryC1/StrS aminotransferase family protein</fullName>
    </submittedName>
</protein>
<dbReference type="Gene3D" id="3.90.1150.10">
    <property type="entry name" value="Aspartate Aminotransferase, domain 1"/>
    <property type="match status" value="1"/>
</dbReference>
<dbReference type="InterPro" id="IPR015422">
    <property type="entry name" value="PyrdxlP-dep_Trfase_small"/>
</dbReference>
<proteinExistence type="inferred from homology"/>
<dbReference type="PIRSF" id="PIRSF000390">
    <property type="entry name" value="PLP_StrS"/>
    <property type="match status" value="1"/>
</dbReference>
<dbReference type="InterPro" id="IPR000653">
    <property type="entry name" value="DegT/StrS_aminotransferase"/>
</dbReference>
<keyword evidence="1 4" id="KW-0663">Pyridoxal phosphate</keyword>
<dbReference type="GO" id="GO:0000271">
    <property type="term" value="P:polysaccharide biosynthetic process"/>
    <property type="evidence" value="ECO:0007669"/>
    <property type="project" value="TreeGrafter"/>
</dbReference>